<dbReference type="EMBL" id="UYYB01010235">
    <property type="protein sequence ID" value="VDM68862.1"/>
    <property type="molecule type" value="Genomic_DNA"/>
</dbReference>
<evidence type="ECO:0000256" key="1">
    <source>
        <dbReference type="SAM" id="MobiDB-lite"/>
    </source>
</evidence>
<evidence type="ECO:0000313" key="4">
    <source>
        <dbReference type="Proteomes" id="UP000270094"/>
    </source>
</evidence>
<feature type="compositionally biased region" description="Basic residues" evidence="1">
    <location>
        <begin position="145"/>
        <end position="160"/>
    </location>
</feature>
<organism evidence="3 4">
    <name type="scientific">Strongylus vulgaris</name>
    <name type="common">Blood worm</name>
    <dbReference type="NCBI Taxonomy" id="40348"/>
    <lineage>
        <taxon>Eukaryota</taxon>
        <taxon>Metazoa</taxon>
        <taxon>Ecdysozoa</taxon>
        <taxon>Nematoda</taxon>
        <taxon>Chromadorea</taxon>
        <taxon>Rhabditida</taxon>
        <taxon>Rhabditina</taxon>
        <taxon>Rhabditomorpha</taxon>
        <taxon>Strongyloidea</taxon>
        <taxon>Strongylidae</taxon>
        <taxon>Strongylus</taxon>
    </lineage>
</organism>
<feature type="region of interest" description="Disordered" evidence="1">
    <location>
        <begin position="145"/>
        <end position="189"/>
    </location>
</feature>
<name>A0A3P7KN86_STRVU</name>
<gene>
    <name evidence="3" type="ORF">SVUK_LOCUS3860</name>
</gene>
<feature type="chain" id="PRO_5018028511" evidence="2">
    <location>
        <begin position="19"/>
        <end position="355"/>
    </location>
</feature>
<proteinExistence type="predicted"/>
<accession>A0A3P7KN86</accession>
<feature type="region of interest" description="Disordered" evidence="1">
    <location>
        <begin position="209"/>
        <end position="263"/>
    </location>
</feature>
<feature type="compositionally biased region" description="Basic and acidic residues" evidence="1">
    <location>
        <begin position="311"/>
        <end position="327"/>
    </location>
</feature>
<keyword evidence="2" id="KW-0732">Signal</keyword>
<feature type="compositionally biased region" description="Basic and acidic residues" evidence="1">
    <location>
        <begin position="173"/>
        <end position="189"/>
    </location>
</feature>
<sequence>MLCCVLALHVRLASGTFAAEERARNIWSPALADSHGIYNEINCNSAITSPSWSYYDSLRESSRYTSSTSLVNPGMMLANWGGSGECSSKAHLQDSLAVYSCPSLPTSQYRSDVSKGFSVLEAKRPRSRRSNHAYAGFREYEMNRRHSSRSRCRRRSRSRCRLANSRHGSQVSRYDDHGKDNRRSTHSRMKEFYIKNGLVVRRYQYGKNAPNCSMHKDSDVVENGSLKFPSPPPRKRSRWDDPGSAELCTSQAQPGPSGALIPPMPPVPPIFGMTYPPPPPYSAVPMEGSAIFPPGYSHPPSATPSSGPGAPEEKASTSHIETPQESRRGKRSSKPHKRKKKKRRRWIFFAITQSH</sequence>
<feature type="compositionally biased region" description="Basic residues" evidence="1">
    <location>
        <begin position="328"/>
        <end position="346"/>
    </location>
</feature>
<feature type="compositionally biased region" description="Low complexity" evidence="1">
    <location>
        <begin position="298"/>
        <end position="310"/>
    </location>
</feature>
<dbReference type="AlphaFoldDB" id="A0A3P7KN86"/>
<protein>
    <submittedName>
        <fullName evidence="3">Uncharacterized protein</fullName>
    </submittedName>
</protein>
<reference evidence="3 4" key="1">
    <citation type="submission" date="2018-11" db="EMBL/GenBank/DDBJ databases">
        <authorList>
            <consortium name="Pathogen Informatics"/>
        </authorList>
    </citation>
    <scope>NUCLEOTIDE SEQUENCE [LARGE SCALE GENOMIC DNA]</scope>
</reference>
<evidence type="ECO:0000256" key="2">
    <source>
        <dbReference type="SAM" id="SignalP"/>
    </source>
</evidence>
<feature type="signal peptide" evidence="2">
    <location>
        <begin position="1"/>
        <end position="18"/>
    </location>
</feature>
<feature type="region of interest" description="Disordered" evidence="1">
    <location>
        <begin position="286"/>
        <end position="346"/>
    </location>
</feature>
<keyword evidence="4" id="KW-1185">Reference proteome</keyword>
<evidence type="ECO:0000313" key="3">
    <source>
        <dbReference type="EMBL" id="VDM68862.1"/>
    </source>
</evidence>
<dbReference type="Proteomes" id="UP000270094">
    <property type="component" value="Unassembled WGS sequence"/>
</dbReference>